<dbReference type="GO" id="GO:0042597">
    <property type="term" value="C:periplasmic space"/>
    <property type="evidence" value="ECO:0007669"/>
    <property type="project" value="UniProtKB-SubCell"/>
</dbReference>
<name>A0A840WFK4_9ACTN</name>
<evidence type="ECO:0000256" key="2">
    <source>
        <dbReference type="ARBA" id="ARBA00004613"/>
    </source>
</evidence>
<evidence type="ECO:0000256" key="14">
    <source>
        <dbReference type="ARBA" id="ARBA00034045"/>
    </source>
</evidence>
<reference evidence="16 17" key="1">
    <citation type="submission" date="2020-08" db="EMBL/GenBank/DDBJ databases">
        <title>Sequencing the genomes of 1000 actinobacteria strains.</title>
        <authorList>
            <person name="Klenk H.-P."/>
        </authorList>
    </citation>
    <scope>NUCLEOTIDE SEQUENCE [LARGE SCALE GENOMIC DNA]</scope>
    <source>
        <strain evidence="16 17">DSM 44598</strain>
    </source>
</reference>
<dbReference type="PANTHER" id="PTHR22946">
    <property type="entry name" value="DIENELACTONE HYDROLASE DOMAIN-CONTAINING PROTEIN-RELATED"/>
    <property type="match status" value="1"/>
</dbReference>
<evidence type="ECO:0000256" key="5">
    <source>
        <dbReference type="ARBA" id="ARBA00022487"/>
    </source>
</evidence>
<keyword evidence="6" id="KW-0964">Secreted</keyword>
<feature type="domain" description="PET hydrolase/cutinase-like" evidence="15">
    <location>
        <begin position="49"/>
        <end position="309"/>
    </location>
</feature>
<evidence type="ECO:0000256" key="13">
    <source>
        <dbReference type="ARBA" id="ARBA00033780"/>
    </source>
</evidence>
<evidence type="ECO:0000256" key="12">
    <source>
        <dbReference type="ARBA" id="ARBA00033764"/>
    </source>
</evidence>
<evidence type="ECO:0000256" key="10">
    <source>
        <dbReference type="ARBA" id="ARBA00033629"/>
    </source>
</evidence>
<keyword evidence="9" id="KW-1015">Disulfide bond</keyword>
<dbReference type="EMBL" id="JACHDO010000001">
    <property type="protein sequence ID" value="MBB5494193.1"/>
    <property type="molecule type" value="Genomic_DNA"/>
</dbReference>
<comment type="catalytic activity">
    <reaction evidence="10">
        <text>a butanoate ester + H2O = an aliphatic alcohol + butanoate + H(+)</text>
        <dbReference type="Rhea" id="RHEA:47348"/>
        <dbReference type="ChEBI" id="CHEBI:2571"/>
        <dbReference type="ChEBI" id="CHEBI:15377"/>
        <dbReference type="ChEBI" id="CHEBI:15378"/>
        <dbReference type="ChEBI" id="CHEBI:17968"/>
        <dbReference type="ChEBI" id="CHEBI:50477"/>
    </reaction>
    <physiologicalReaction direction="left-to-right" evidence="10">
        <dbReference type="Rhea" id="RHEA:47349"/>
    </physiologicalReaction>
</comment>
<keyword evidence="5" id="KW-0719">Serine esterase</keyword>
<gene>
    <name evidence="16" type="ORF">HNR07_005330</name>
</gene>
<comment type="subcellular location">
    <subcellularLocation>
        <location evidence="1">Periplasm</location>
    </subcellularLocation>
    <subcellularLocation>
        <location evidence="2">Secreted</location>
    </subcellularLocation>
</comment>
<keyword evidence="17" id="KW-1185">Reference proteome</keyword>
<dbReference type="PANTHER" id="PTHR22946:SF9">
    <property type="entry name" value="POLYKETIDE TRANSFERASE AF380"/>
    <property type="match status" value="1"/>
</dbReference>
<comment type="similarity">
    <text evidence="3">Belongs to the AB hydrolase superfamily.</text>
</comment>
<evidence type="ECO:0000256" key="1">
    <source>
        <dbReference type="ARBA" id="ARBA00004418"/>
    </source>
</evidence>
<dbReference type="GO" id="GO:0050525">
    <property type="term" value="F:cutinase activity"/>
    <property type="evidence" value="ECO:0007669"/>
    <property type="project" value="UniProtKB-EC"/>
</dbReference>
<evidence type="ECO:0000256" key="8">
    <source>
        <dbReference type="ARBA" id="ARBA00022801"/>
    </source>
</evidence>
<evidence type="ECO:0000256" key="6">
    <source>
        <dbReference type="ARBA" id="ARBA00022525"/>
    </source>
</evidence>
<evidence type="ECO:0000259" key="15">
    <source>
        <dbReference type="Pfam" id="PF12740"/>
    </source>
</evidence>
<comment type="catalytic activity">
    <reaction evidence="11">
        <text>(ethylene terephthalate)(n) + H2O = (ethylene terephthalate)(n-1) + 4-[(2-hydroxyethoxy)carbonyl]benzoate + H(+)</text>
        <dbReference type="Rhea" id="RHEA:49528"/>
        <dbReference type="Rhea" id="RHEA-COMP:12420"/>
        <dbReference type="Rhea" id="RHEA-COMP:12421"/>
        <dbReference type="ChEBI" id="CHEBI:15377"/>
        <dbReference type="ChEBI" id="CHEBI:15378"/>
        <dbReference type="ChEBI" id="CHEBI:131701"/>
        <dbReference type="ChEBI" id="CHEBI:131704"/>
        <dbReference type="EC" id="3.1.1.101"/>
    </reaction>
    <physiologicalReaction direction="left-to-right" evidence="11">
        <dbReference type="Rhea" id="RHEA:49529"/>
    </physiologicalReaction>
</comment>
<dbReference type="AlphaFoldDB" id="A0A840WFK4"/>
<evidence type="ECO:0000256" key="7">
    <source>
        <dbReference type="ARBA" id="ARBA00022764"/>
    </source>
</evidence>
<dbReference type="GO" id="GO:0005576">
    <property type="term" value="C:extracellular region"/>
    <property type="evidence" value="ECO:0007669"/>
    <property type="project" value="UniProtKB-SubCell"/>
</dbReference>
<evidence type="ECO:0000256" key="4">
    <source>
        <dbReference type="ARBA" id="ARBA00013095"/>
    </source>
</evidence>
<dbReference type="Gene3D" id="3.40.50.1820">
    <property type="entry name" value="alpha/beta hydrolase"/>
    <property type="match status" value="1"/>
</dbReference>
<dbReference type="InterPro" id="IPR050261">
    <property type="entry name" value="FrsA_esterase"/>
</dbReference>
<keyword evidence="8 16" id="KW-0378">Hydrolase</keyword>
<dbReference type="Pfam" id="PF12740">
    <property type="entry name" value="PETase"/>
    <property type="match status" value="1"/>
</dbReference>
<dbReference type="Proteomes" id="UP000579647">
    <property type="component" value="Unassembled WGS sequence"/>
</dbReference>
<proteinExistence type="inferred from homology"/>
<evidence type="ECO:0000313" key="17">
    <source>
        <dbReference type="Proteomes" id="UP000579647"/>
    </source>
</evidence>
<sequence length="312" mass="33478">MRTLNPPSPSPAPAKAPRKRSWLTAIAAKSALVVGLSLFGAGAVVAPAQAANPYERGPDPTERSVTALRGHLDTDTTRVSSLVSGFGGGTIYHPTDTSEGTYGGVVIAPGYTASSSSMSWYGHRIASQGFVVFTIDTITRYDQPNSRGRQLDSALDYLVDRSDVRDMVDGDRLAVMGHSMGGGGTLAVADDRPELRAAIPLTPWHTQKRWGSVQTPTLIIGAENDLTASVRSHAIPMYESLDGSLDAAYLELRGASHFAPNVSNTTIAKYSISWLKRFVDDDVRYDQFLCPPPRTGFGTDFSDYRDTCPHGG</sequence>
<evidence type="ECO:0000256" key="11">
    <source>
        <dbReference type="ARBA" id="ARBA00033707"/>
    </source>
</evidence>
<protein>
    <recommendedName>
        <fullName evidence="13">Poly(ethylene terephthalate) hydrolase</fullName>
        <ecNumber evidence="12">3.1.1.101</ecNumber>
        <ecNumber evidence="4">3.1.1.74</ecNumber>
    </recommendedName>
</protein>
<dbReference type="EC" id="3.1.1.101" evidence="12"/>
<keyword evidence="7" id="KW-0574">Periplasm</keyword>
<dbReference type="InterPro" id="IPR041127">
    <property type="entry name" value="PET_hydrolase/cutinase-like"/>
</dbReference>
<organism evidence="16 17">
    <name type="scientific">Nocardiopsis metallicus</name>
    <dbReference type="NCBI Taxonomy" id="179819"/>
    <lineage>
        <taxon>Bacteria</taxon>
        <taxon>Bacillati</taxon>
        <taxon>Actinomycetota</taxon>
        <taxon>Actinomycetes</taxon>
        <taxon>Streptosporangiales</taxon>
        <taxon>Nocardiopsidaceae</taxon>
        <taxon>Nocardiopsis</taxon>
    </lineage>
</organism>
<accession>A0A840WFK4</accession>
<dbReference type="EC" id="3.1.1.74" evidence="4"/>
<comment type="caution">
    <text evidence="16">The sequence shown here is derived from an EMBL/GenBank/DDBJ whole genome shotgun (WGS) entry which is preliminary data.</text>
</comment>
<evidence type="ECO:0000313" key="16">
    <source>
        <dbReference type="EMBL" id="MBB5494193.1"/>
    </source>
</evidence>
<comment type="catalytic activity">
    <reaction evidence="14">
        <text>cutin + H2O = cutin monomers.</text>
        <dbReference type="EC" id="3.1.1.74"/>
    </reaction>
</comment>
<evidence type="ECO:0000256" key="3">
    <source>
        <dbReference type="ARBA" id="ARBA00008645"/>
    </source>
</evidence>
<evidence type="ECO:0000256" key="9">
    <source>
        <dbReference type="ARBA" id="ARBA00023157"/>
    </source>
</evidence>
<dbReference type="InterPro" id="IPR029058">
    <property type="entry name" value="AB_hydrolase_fold"/>
</dbReference>
<dbReference type="SUPFAM" id="SSF53474">
    <property type="entry name" value="alpha/beta-Hydrolases"/>
    <property type="match status" value="1"/>
</dbReference>